<proteinExistence type="predicted"/>
<evidence type="ECO:0000313" key="3">
    <source>
        <dbReference type="Proteomes" id="UP001139971"/>
    </source>
</evidence>
<feature type="transmembrane region" description="Helical" evidence="1">
    <location>
        <begin position="83"/>
        <end position="104"/>
    </location>
</feature>
<comment type="caution">
    <text evidence="2">The sequence shown here is derived from an EMBL/GenBank/DDBJ whole genome shotgun (WGS) entry which is preliminary data.</text>
</comment>
<organism evidence="2 3">
    <name type="scientific">Tahibacter soli</name>
    <dbReference type="NCBI Taxonomy" id="2983605"/>
    <lineage>
        <taxon>Bacteria</taxon>
        <taxon>Pseudomonadati</taxon>
        <taxon>Pseudomonadota</taxon>
        <taxon>Gammaproteobacteria</taxon>
        <taxon>Lysobacterales</taxon>
        <taxon>Rhodanobacteraceae</taxon>
        <taxon>Tahibacter</taxon>
    </lineage>
</organism>
<dbReference type="Proteomes" id="UP001139971">
    <property type="component" value="Unassembled WGS sequence"/>
</dbReference>
<keyword evidence="1" id="KW-1133">Transmembrane helix</keyword>
<evidence type="ECO:0000256" key="1">
    <source>
        <dbReference type="SAM" id="Phobius"/>
    </source>
</evidence>
<keyword evidence="1" id="KW-0812">Transmembrane</keyword>
<keyword evidence="3" id="KW-1185">Reference proteome</keyword>
<keyword evidence="1" id="KW-0472">Membrane</keyword>
<dbReference type="AlphaFoldDB" id="A0A9X3YLN3"/>
<gene>
    <name evidence="2" type="ORF">OD750_010625</name>
</gene>
<dbReference type="EMBL" id="JAOVZO020000015">
    <property type="protein sequence ID" value="MDC8012998.1"/>
    <property type="molecule type" value="Genomic_DNA"/>
</dbReference>
<feature type="transmembrane region" description="Helical" evidence="1">
    <location>
        <begin position="48"/>
        <end position="71"/>
    </location>
</feature>
<dbReference type="RefSeq" id="WP_263544688.1">
    <property type="nucleotide sequence ID" value="NZ_JAOVZO020000015.1"/>
</dbReference>
<feature type="transmembrane region" description="Helical" evidence="1">
    <location>
        <begin position="7"/>
        <end position="28"/>
    </location>
</feature>
<sequence>MNELRCARTALTVGGALSIGMGGLHLWLPRIFDWHSSMASVPASLRWALVSLNAFWSLLAIGTGTIALRLARYDEWREASGRFVAATFAAYWGAHAAYLAAWPFPLPPRLAWLGWAFLGFAMAQCVLHGAAAGMRGMRTPRNS</sequence>
<evidence type="ECO:0000313" key="2">
    <source>
        <dbReference type="EMBL" id="MDC8012998.1"/>
    </source>
</evidence>
<reference evidence="2" key="1">
    <citation type="submission" date="2023-02" db="EMBL/GenBank/DDBJ databases">
        <title>Tahibacter soli sp. nov. isolated from soil.</title>
        <authorList>
            <person name="Baek J.H."/>
            <person name="Lee J.K."/>
            <person name="Choi D.G."/>
            <person name="Jeon C.O."/>
        </authorList>
    </citation>
    <scope>NUCLEOTIDE SEQUENCE</scope>
    <source>
        <strain evidence="2">BL</strain>
    </source>
</reference>
<feature type="transmembrane region" description="Helical" evidence="1">
    <location>
        <begin position="110"/>
        <end position="131"/>
    </location>
</feature>
<protein>
    <submittedName>
        <fullName evidence="2">Uncharacterized protein</fullName>
    </submittedName>
</protein>
<name>A0A9X3YLN3_9GAMM</name>
<accession>A0A9X3YLN3</accession>